<keyword evidence="7 15" id="KW-0732">Signal</keyword>
<evidence type="ECO:0000259" key="17">
    <source>
        <dbReference type="Pfam" id="PF22461"/>
    </source>
</evidence>
<name>A0A3A8G9G6_9GAMM</name>
<evidence type="ECO:0000256" key="3">
    <source>
        <dbReference type="ARBA" id="ARBA00022448"/>
    </source>
</evidence>
<comment type="similarity">
    <text evidence="2">Belongs to the BexD/CtrA/VexA family.</text>
</comment>
<keyword evidence="10" id="KW-0626">Porin</keyword>
<evidence type="ECO:0000256" key="12">
    <source>
        <dbReference type="ARBA" id="ARBA00023139"/>
    </source>
</evidence>
<reference evidence="18 21" key="2">
    <citation type="submission" date="2018-09" db="EMBL/GenBank/DDBJ databases">
        <title>The draft genome of Acinetobacter spp. strains.</title>
        <authorList>
            <person name="Qin J."/>
            <person name="Feng Y."/>
            <person name="Zong Z."/>
        </authorList>
    </citation>
    <scope>NUCLEOTIDE SEQUENCE [LARGE SCALE GENOMIC DNA]</scope>
    <source>
        <strain evidence="18 21">WCHAc060002</strain>
    </source>
</reference>
<protein>
    <submittedName>
        <fullName evidence="18">Polysaccharide export protein</fullName>
    </submittedName>
</protein>
<dbReference type="GO" id="GO:0015288">
    <property type="term" value="F:porin activity"/>
    <property type="evidence" value="ECO:0007669"/>
    <property type="project" value="UniProtKB-KW"/>
</dbReference>
<dbReference type="EMBL" id="RCHD01000049">
    <property type="protein sequence ID" value="RLL31237.1"/>
    <property type="molecule type" value="Genomic_DNA"/>
</dbReference>
<dbReference type="EMBL" id="RAXZ01000001">
    <property type="protein sequence ID" value="RKG55682.1"/>
    <property type="molecule type" value="Genomic_DNA"/>
</dbReference>
<dbReference type="InterPro" id="IPR049712">
    <property type="entry name" value="Poly_export"/>
</dbReference>
<evidence type="ECO:0000256" key="13">
    <source>
        <dbReference type="ARBA" id="ARBA00023237"/>
    </source>
</evidence>
<accession>A0A498CVM2</accession>
<dbReference type="Pfam" id="PF02563">
    <property type="entry name" value="Poly_export"/>
    <property type="match status" value="1"/>
</dbReference>
<evidence type="ECO:0000256" key="11">
    <source>
        <dbReference type="ARBA" id="ARBA00023136"/>
    </source>
</evidence>
<keyword evidence="8" id="KW-0625">Polysaccharide transport</keyword>
<evidence type="ECO:0000256" key="9">
    <source>
        <dbReference type="ARBA" id="ARBA00023065"/>
    </source>
</evidence>
<feature type="signal peptide" evidence="15">
    <location>
        <begin position="1"/>
        <end position="19"/>
    </location>
</feature>
<keyword evidence="5" id="KW-0762">Sugar transport</keyword>
<keyword evidence="6" id="KW-0812">Transmembrane</keyword>
<evidence type="ECO:0000256" key="7">
    <source>
        <dbReference type="ARBA" id="ARBA00022729"/>
    </source>
</evidence>
<sequence length="375" mass="40603">MLKIKAVFLGLSASVILSACSNSTSFIPSSGPSSSKLMSNETLNNSVHVIDINSENYLFYSQATPSSMTQAFVQRAKPQLRLGAGDIVQISIWEAPPAVLFGTTSADSLGISGGVLNMPEQMITDQGYITVPFVGNVKASGRTLDQIQQTIRQGLSKIANKPQVMARLSQNNTNTVTLIADRKSVSIPLTAKGERLIDVIPSVTDIRLLKSTSFVIERAQQHFSIRADDLTRNSMENIYLYPGDTVRVMQDQYEVTVLGATNSNTILNYGDNGLSISDVIAKTSGLNDFRANPKGVFVFRKAEFSQSKLPTGEAAPEVLRFDLTSAEGLLLAQKFQLKNKDMLYVSNASGSELQKFLSIIGSILSPVSTTTSMTK</sequence>
<dbReference type="GO" id="GO:0009279">
    <property type="term" value="C:cell outer membrane"/>
    <property type="evidence" value="ECO:0007669"/>
    <property type="project" value="UniProtKB-SubCell"/>
</dbReference>
<comment type="subcellular location">
    <subcellularLocation>
        <location evidence="1">Cell outer membrane</location>
        <topology evidence="1">Multi-pass membrane protein</topology>
    </subcellularLocation>
</comment>
<dbReference type="AlphaFoldDB" id="A0A3A8G9G6"/>
<dbReference type="Proteomes" id="UP000281084">
    <property type="component" value="Unassembled WGS sequence"/>
</dbReference>
<evidence type="ECO:0000256" key="2">
    <source>
        <dbReference type="ARBA" id="ARBA00009450"/>
    </source>
</evidence>
<evidence type="ECO:0000256" key="15">
    <source>
        <dbReference type="SAM" id="SignalP"/>
    </source>
</evidence>
<keyword evidence="11" id="KW-0472">Membrane</keyword>
<keyword evidence="3" id="KW-0813">Transport</keyword>
<evidence type="ECO:0000313" key="19">
    <source>
        <dbReference type="EMBL" id="RLL31237.1"/>
    </source>
</evidence>
<dbReference type="Pfam" id="PF22461">
    <property type="entry name" value="SLBB_2"/>
    <property type="match status" value="1"/>
</dbReference>
<evidence type="ECO:0000313" key="21">
    <source>
        <dbReference type="Proteomes" id="UP000281084"/>
    </source>
</evidence>
<dbReference type="Gene3D" id="3.10.560.10">
    <property type="entry name" value="Outer membrane lipoprotein wza domain like"/>
    <property type="match status" value="2"/>
</dbReference>
<proteinExistence type="inferred from homology"/>
<evidence type="ECO:0000256" key="8">
    <source>
        <dbReference type="ARBA" id="ARBA00023047"/>
    </source>
</evidence>
<dbReference type="GO" id="GO:0006811">
    <property type="term" value="P:monoatomic ion transport"/>
    <property type="evidence" value="ECO:0007669"/>
    <property type="project" value="UniProtKB-KW"/>
</dbReference>
<dbReference type="PANTHER" id="PTHR33619">
    <property type="entry name" value="POLYSACCHARIDE EXPORT PROTEIN GFCE-RELATED"/>
    <property type="match status" value="1"/>
</dbReference>
<keyword evidence="12" id="KW-0564">Palmitate</keyword>
<evidence type="ECO:0000313" key="18">
    <source>
        <dbReference type="EMBL" id="RKG55682.1"/>
    </source>
</evidence>
<gene>
    <name evidence="18" type="ORF">D7V64_00850</name>
    <name evidence="19" type="ORF">D9K80_15400</name>
</gene>
<evidence type="ECO:0000256" key="4">
    <source>
        <dbReference type="ARBA" id="ARBA00022452"/>
    </source>
</evidence>
<evidence type="ECO:0000259" key="16">
    <source>
        <dbReference type="Pfam" id="PF02563"/>
    </source>
</evidence>
<dbReference type="InterPro" id="IPR054765">
    <property type="entry name" value="SLBB_dom"/>
</dbReference>
<keyword evidence="14" id="KW-0449">Lipoprotein</keyword>
<dbReference type="GO" id="GO:0015159">
    <property type="term" value="F:polysaccharide transmembrane transporter activity"/>
    <property type="evidence" value="ECO:0007669"/>
    <property type="project" value="InterPro"/>
</dbReference>
<dbReference type="PANTHER" id="PTHR33619:SF3">
    <property type="entry name" value="POLYSACCHARIDE EXPORT PROTEIN GFCE-RELATED"/>
    <property type="match status" value="1"/>
</dbReference>
<evidence type="ECO:0000256" key="1">
    <source>
        <dbReference type="ARBA" id="ARBA00004571"/>
    </source>
</evidence>
<dbReference type="Gene3D" id="3.30.1950.10">
    <property type="entry name" value="wza like domain"/>
    <property type="match status" value="1"/>
</dbReference>
<feature type="domain" description="SLBB" evidence="17">
    <location>
        <begin position="255"/>
        <end position="345"/>
    </location>
</feature>
<dbReference type="PROSITE" id="PS51257">
    <property type="entry name" value="PROKAR_LIPOPROTEIN"/>
    <property type="match status" value="1"/>
</dbReference>
<dbReference type="RefSeq" id="WP_120366530.1">
    <property type="nucleotide sequence ID" value="NZ_RCHD01000049.1"/>
</dbReference>
<accession>A0A3A8G9G6</accession>
<keyword evidence="4" id="KW-1134">Transmembrane beta strand</keyword>
<organism evidence="18 21">
    <name type="scientific">Acinetobacter cumulans</name>
    <dbReference type="NCBI Taxonomy" id="2136182"/>
    <lineage>
        <taxon>Bacteria</taxon>
        <taxon>Pseudomonadati</taxon>
        <taxon>Pseudomonadota</taxon>
        <taxon>Gammaproteobacteria</taxon>
        <taxon>Moraxellales</taxon>
        <taxon>Moraxellaceae</taxon>
        <taxon>Acinetobacter</taxon>
    </lineage>
</organism>
<keyword evidence="13" id="KW-0998">Cell outer membrane</keyword>
<dbReference type="Proteomes" id="UP000267166">
    <property type="component" value="Unassembled WGS sequence"/>
</dbReference>
<evidence type="ECO:0000256" key="14">
    <source>
        <dbReference type="ARBA" id="ARBA00023288"/>
    </source>
</evidence>
<dbReference type="GO" id="GO:0046930">
    <property type="term" value="C:pore complex"/>
    <property type="evidence" value="ECO:0007669"/>
    <property type="project" value="UniProtKB-KW"/>
</dbReference>
<comment type="caution">
    <text evidence="18">The sequence shown here is derived from an EMBL/GenBank/DDBJ whole genome shotgun (WGS) entry which is preliminary data.</text>
</comment>
<evidence type="ECO:0000256" key="10">
    <source>
        <dbReference type="ARBA" id="ARBA00023114"/>
    </source>
</evidence>
<feature type="chain" id="PRO_5036075682" evidence="15">
    <location>
        <begin position="20"/>
        <end position="375"/>
    </location>
</feature>
<evidence type="ECO:0000256" key="5">
    <source>
        <dbReference type="ARBA" id="ARBA00022597"/>
    </source>
</evidence>
<reference evidence="19 20" key="1">
    <citation type="submission" date="2018-09" db="EMBL/GenBank/DDBJ databases">
        <title>The draft genome of Acinetobacter sp. strains.</title>
        <authorList>
            <person name="Qin J."/>
            <person name="Feng Y."/>
            <person name="Zong Z."/>
        </authorList>
    </citation>
    <scope>NUCLEOTIDE SEQUENCE [LARGE SCALE GENOMIC DNA]</scope>
    <source>
        <strain evidence="19 20">WCHAc060003</strain>
    </source>
</reference>
<dbReference type="InterPro" id="IPR003715">
    <property type="entry name" value="Poly_export_N"/>
</dbReference>
<feature type="domain" description="Polysaccharide export protein N-terminal" evidence="16">
    <location>
        <begin position="76"/>
        <end position="167"/>
    </location>
</feature>
<evidence type="ECO:0000313" key="20">
    <source>
        <dbReference type="Proteomes" id="UP000267166"/>
    </source>
</evidence>
<keyword evidence="9" id="KW-0406">Ion transport</keyword>
<evidence type="ECO:0000256" key="6">
    <source>
        <dbReference type="ARBA" id="ARBA00022692"/>
    </source>
</evidence>